<dbReference type="InterPro" id="IPR029787">
    <property type="entry name" value="Nucleotide_cyclase"/>
</dbReference>
<keyword evidence="1" id="KW-1133">Transmembrane helix</keyword>
<dbReference type="SMART" id="SM01080">
    <property type="entry name" value="CHASE2"/>
    <property type="match status" value="1"/>
</dbReference>
<comment type="caution">
    <text evidence="3">The sequence shown here is derived from an EMBL/GenBank/DDBJ whole genome shotgun (WGS) entry which is preliminary data.</text>
</comment>
<evidence type="ECO:0000313" key="3">
    <source>
        <dbReference type="EMBL" id="MFD1301450.1"/>
    </source>
</evidence>
<dbReference type="CDD" id="cd07302">
    <property type="entry name" value="CHD"/>
    <property type="match status" value="1"/>
</dbReference>
<keyword evidence="1" id="KW-0472">Membrane</keyword>
<proteinExistence type="predicted"/>
<feature type="transmembrane region" description="Helical" evidence="1">
    <location>
        <begin position="343"/>
        <end position="362"/>
    </location>
</feature>
<dbReference type="SMART" id="SM00044">
    <property type="entry name" value="CYCc"/>
    <property type="match status" value="1"/>
</dbReference>
<dbReference type="InterPro" id="IPR050697">
    <property type="entry name" value="Adenylyl/Guanylyl_Cyclase_3/4"/>
</dbReference>
<dbReference type="InterPro" id="IPR007890">
    <property type="entry name" value="CHASE2"/>
</dbReference>
<reference evidence="4" key="1">
    <citation type="journal article" date="2019" name="Int. J. Syst. Evol. Microbiol.">
        <title>The Global Catalogue of Microorganisms (GCM) 10K type strain sequencing project: providing services to taxonomists for standard genome sequencing and annotation.</title>
        <authorList>
            <consortium name="The Broad Institute Genomics Platform"/>
            <consortium name="The Broad Institute Genome Sequencing Center for Infectious Disease"/>
            <person name="Wu L."/>
            <person name="Ma J."/>
        </authorList>
    </citation>
    <scope>NUCLEOTIDE SEQUENCE [LARGE SCALE GENOMIC DNA]</scope>
    <source>
        <strain evidence="4">CCUG 56108</strain>
    </source>
</reference>
<dbReference type="RefSeq" id="WP_238205006.1">
    <property type="nucleotide sequence ID" value="NZ_JBHTND010000007.1"/>
</dbReference>
<feature type="domain" description="Guanylate cyclase" evidence="2">
    <location>
        <begin position="433"/>
        <end position="565"/>
    </location>
</feature>
<name>A0ABW3WXZ8_9HYPH</name>
<keyword evidence="4" id="KW-1185">Reference proteome</keyword>
<dbReference type="InterPro" id="IPR001054">
    <property type="entry name" value="A/G_cyclase"/>
</dbReference>
<dbReference type="EMBL" id="JBHTND010000007">
    <property type="protein sequence ID" value="MFD1301450.1"/>
    <property type="molecule type" value="Genomic_DNA"/>
</dbReference>
<organism evidence="3 4">
    <name type="scientific">Methylobacterium marchantiae</name>
    <dbReference type="NCBI Taxonomy" id="600331"/>
    <lineage>
        <taxon>Bacteria</taxon>
        <taxon>Pseudomonadati</taxon>
        <taxon>Pseudomonadota</taxon>
        <taxon>Alphaproteobacteria</taxon>
        <taxon>Hyphomicrobiales</taxon>
        <taxon>Methylobacteriaceae</taxon>
        <taxon>Methylobacterium</taxon>
    </lineage>
</organism>
<evidence type="ECO:0000313" key="4">
    <source>
        <dbReference type="Proteomes" id="UP001597176"/>
    </source>
</evidence>
<evidence type="ECO:0000259" key="2">
    <source>
        <dbReference type="PROSITE" id="PS50125"/>
    </source>
</evidence>
<dbReference type="Proteomes" id="UP001597176">
    <property type="component" value="Unassembled WGS sequence"/>
</dbReference>
<sequence>MWRRVPPHLALAVAAVAFCCGWSLFLVLPHLRGEAASFDRIEAALTDLRFSILGPRPAPEDVVVIAIDDATIAAAGAYPLPRPYIARLLRALATTAPKAVAVDILFIDSGTPEVDTELAAALAAAPAILGMAASFSRSGPEARASQGPITNIPVAQAILRPVRPLRQAARLGLVNVASDEAGTPRHVPLLIAEGHTLHPALSLRAVGVATASQPILTADSVVLAGRETPIDIGAGLALRFYGPQGTIRTVSAKRVVDEGGMESLRGKLLFIGSTALASGDTLSTPFDPVLPGVELLATAASHLLHGDALIRTSGVRLADAAIAFALPVLVVIALSIGRVGLGVAVAALLVGAFVLSAIVLFAQGIWLAMALPLAALIVPLAPFLAARLWLDRYSERRLTAARDGLLRFHPPAVAARLAARPDFLADPVEQRAAILFLDLSGFTGMSERLGPVRTRALLKEMHDLVEDTATRRNGSVTSFMGDGAMILFGLAETAPDDAARAVETAFALLTEFDEWIARLSAETGTATGLRIGAHAGPVVISRLGGARNQHITATGDTVNVASRLMDIAKAEGVAIVLSADLVAGLYLPEAGRAKRVALRGRSEPLDVICLHPALV</sequence>
<protein>
    <submittedName>
        <fullName evidence="3">CHASE2 domain-containing protein</fullName>
    </submittedName>
</protein>
<dbReference type="PANTHER" id="PTHR43081:SF20">
    <property type="entry name" value="TWO-COMPONENT RESPONSE REGULATOR"/>
    <property type="match status" value="1"/>
</dbReference>
<dbReference type="Gene3D" id="3.30.70.1230">
    <property type="entry name" value="Nucleotide cyclase"/>
    <property type="match status" value="1"/>
</dbReference>
<feature type="transmembrane region" description="Helical" evidence="1">
    <location>
        <begin position="368"/>
        <end position="390"/>
    </location>
</feature>
<evidence type="ECO:0000256" key="1">
    <source>
        <dbReference type="SAM" id="Phobius"/>
    </source>
</evidence>
<gene>
    <name evidence="3" type="ORF">ACFQ4G_07595</name>
</gene>
<dbReference type="Pfam" id="PF00211">
    <property type="entry name" value="Guanylate_cyc"/>
    <property type="match status" value="1"/>
</dbReference>
<accession>A0ABW3WXZ8</accession>
<feature type="transmembrane region" description="Helical" evidence="1">
    <location>
        <begin position="317"/>
        <end position="336"/>
    </location>
</feature>
<keyword evidence="1" id="KW-0812">Transmembrane</keyword>
<dbReference type="PANTHER" id="PTHR43081">
    <property type="entry name" value="ADENYLATE CYCLASE, TERMINAL-DIFFERENTIATION SPECIFIC-RELATED"/>
    <property type="match status" value="1"/>
</dbReference>
<dbReference type="PROSITE" id="PS50125">
    <property type="entry name" value="GUANYLATE_CYCLASE_2"/>
    <property type="match status" value="1"/>
</dbReference>
<dbReference type="SUPFAM" id="SSF55073">
    <property type="entry name" value="Nucleotide cyclase"/>
    <property type="match status" value="1"/>
</dbReference>
<dbReference type="Pfam" id="PF05226">
    <property type="entry name" value="CHASE2"/>
    <property type="match status" value="1"/>
</dbReference>